<feature type="region of interest" description="Disordered" evidence="2">
    <location>
        <begin position="22"/>
        <end position="48"/>
    </location>
</feature>
<dbReference type="OrthoDB" id="1357763at2"/>
<dbReference type="CDD" id="cd00093">
    <property type="entry name" value="HTH_XRE"/>
    <property type="match status" value="1"/>
</dbReference>
<sequence>MPEIFASRLQSARQLRGLSQSELASKSGLQPSAVSHFENGRRSPSFDNLKSLSNALDVTTDYLLGRVDSPTLTGNVRDELFRHAENMSKHDLDTLTSFAEMLAKKAEQNKKD</sequence>
<dbReference type="GO" id="GO:0003700">
    <property type="term" value="F:DNA-binding transcription factor activity"/>
    <property type="evidence" value="ECO:0007669"/>
    <property type="project" value="TreeGrafter"/>
</dbReference>
<accession>A0A1G7JGY7</accession>
<dbReference type="PANTHER" id="PTHR46797:SF1">
    <property type="entry name" value="METHYLPHOSPHONATE SYNTHASE"/>
    <property type="match status" value="1"/>
</dbReference>
<feature type="compositionally biased region" description="Polar residues" evidence="2">
    <location>
        <begin position="22"/>
        <end position="33"/>
    </location>
</feature>
<name>A0A1G7JGY7_9BACT</name>
<dbReference type="InterPro" id="IPR001387">
    <property type="entry name" value="Cro/C1-type_HTH"/>
</dbReference>
<dbReference type="GO" id="GO:0003677">
    <property type="term" value="F:DNA binding"/>
    <property type="evidence" value="ECO:0007669"/>
    <property type="project" value="UniProtKB-KW"/>
</dbReference>
<organism evidence="4 5">
    <name type="scientific">Terriglobus roseus</name>
    <dbReference type="NCBI Taxonomy" id="392734"/>
    <lineage>
        <taxon>Bacteria</taxon>
        <taxon>Pseudomonadati</taxon>
        <taxon>Acidobacteriota</taxon>
        <taxon>Terriglobia</taxon>
        <taxon>Terriglobales</taxon>
        <taxon>Acidobacteriaceae</taxon>
        <taxon>Terriglobus</taxon>
    </lineage>
</organism>
<evidence type="ECO:0000259" key="3">
    <source>
        <dbReference type="PROSITE" id="PS50943"/>
    </source>
</evidence>
<keyword evidence="1" id="KW-0238">DNA-binding</keyword>
<evidence type="ECO:0000256" key="2">
    <source>
        <dbReference type="SAM" id="MobiDB-lite"/>
    </source>
</evidence>
<feature type="domain" description="HTH cro/C1-type" evidence="3">
    <location>
        <begin position="9"/>
        <end position="63"/>
    </location>
</feature>
<dbReference type="InterPro" id="IPR050807">
    <property type="entry name" value="TransReg_Diox_bact_type"/>
</dbReference>
<evidence type="ECO:0000256" key="1">
    <source>
        <dbReference type="ARBA" id="ARBA00023125"/>
    </source>
</evidence>
<dbReference type="Pfam" id="PF01381">
    <property type="entry name" value="HTH_3"/>
    <property type="match status" value="1"/>
</dbReference>
<dbReference type="PANTHER" id="PTHR46797">
    <property type="entry name" value="HTH-TYPE TRANSCRIPTIONAL REGULATOR"/>
    <property type="match status" value="1"/>
</dbReference>
<dbReference type="Proteomes" id="UP000182427">
    <property type="component" value="Chromosome I"/>
</dbReference>
<dbReference type="Gene3D" id="1.10.260.40">
    <property type="entry name" value="lambda repressor-like DNA-binding domains"/>
    <property type="match status" value="1"/>
</dbReference>
<reference evidence="4 5" key="1">
    <citation type="submission" date="2016-10" db="EMBL/GenBank/DDBJ databases">
        <authorList>
            <person name="de Groot N.N."/>
        </authorList>
    </citation>
    <scope>NUCLEOTIDE SEQUENCE [LARGE SCALE GENOMIC DNA]</scope>
    <source>
        <strain evidence="4 5">GAS232</strain>
    </source>
</reference>
<dbReference type="RefSeq" id="WP_083344843.1">
    <property type="nucleotide sequence ID" value="NZ_LT629690.1"/>
</dbReference>
<proteinExistence type="predicted"/>
<dbReference type="InterPro" id="IPR010982">
    <property type="entry name" value="Lambda_DNA-bd_dom_sf"/>
</dbReference>
<dbReference type="EMBL" id="LT629690">
    <property type="protein sequence ID" value="SDF24044.1"/>
    <property type="molecule type" value="Genomic_DNA"/>
</dbReference>
<dbReference type="GO" id="GO:0005829">
    <property type="term" value="C:cytosol"/>
    <property type="evidence" value="ECO:0007669"/>
    <property type="project" value="TreeGrafter"/>
</dbReference>
<evidence type="ECO:0000313" key="4">
    <source>
        <dbReference type="EMBL" id="SDF24044.1"/>
    </source>
</evidence>
<dbReference type="SMART" id="SM00530">
    <property type="entry name" value="HTH_XRE"/>
    <property type="match status" value="1"/>
</dbReference>
<protein>
    <submittedName>
        <fullName evidence="4">Transcriptional regulator, contains XRE-family HTH domain</fullName>
    </submittedName>
</protein>
<dbReference type="PROSITE" id="PS50943">
    <property type="entry name" value="HTH_CROC1"/>
    <property type="match status" value="1"/>
</dbReference>
<keyword evidence="5" id="KW-1185">Reference proteome</keyword>
<gene>
    <name evidence="4" type="ORF">SAMN05444167_1814</name>
</gene>
<dbReference type="SUPFAM" id="SSF47413">
    <property type="entry name" value="lambda repressor-like DNA-binding domains"/>
    <property type="match status" value="1"/>
</dbReference>
<evidence type="ECO:0000313" key="5">
    <source>
        <dbReference type="Proteomes" id="UP000182427"/>
    </source>
</evidence>
<dbReference type="AlphaFoldDB" id="A0A1G7JGY7"/>